<evidence type="ECO:0000256" key="7">
    <source>
        <dbReference type="ARBA" id="ARBA00023204"/>
    </source>
</evidence>
<keyword evidence="4" id="KW-0227">DNA damage</keyword>
<dbReference type="InterPro" id="IPR036678">
    <property type="entry name" value="MutS_con_dom_sf"/>
</dbReference>
<dbReference type="Pfam" id="PF05188">
    <property type="entry name" value="MutS_II"/>
    <property type="match status" value="1"/>
</dbReference>
<dbReference type="InterPro" id="IPR016151">
    <property type="entry name" value="DNA_mismatch_repair_MutS_N"/>
</dbReference>
<evidence type="ECO:0000256" key="4">
    <source>
        <dbReference type="ARBA" id="ARBA00022763"/>
    </source>
</evidence>
<dbReference type="FunFam" id="3.30.420.110:FF:000001">
    <property type="entry name" value="DNA mismatch repair protein MutS"/>
    <property type="match status" value="1"/>
</dbReference>
<dbReference type="GO" id="GO:0006298">
    <property type="term" value="P:mismatch repair"/>
    <property type="evidence" value="ECO:0007669"/>
    <property type="project" value="InterPro"/>
</dbReference>
<accession>A0A7H4M7D9</accession>
<feature type="domain" description="DNA mismatch repair protein MutS connector" evidence="10">
    <location>
        <begin position="133"/>
        <end position="258"/>
    </location>
</feature>
<organism evidence="11 12">
    <name type="scientific">Klebsiella michiganensis</name>
    <dbReference type="NCBI Taxonomy" id="1134687"/>
    <lineage>
        <taxon>Bacteria</taxon>
        <taxon>Pseudomonadati</taxon>
        <taxon>Pseudomonadota</taxon>
        <taxon>Gammaproteobacteria</taxon>
        <taxon>Enterobacterales</taxon>
        <taxon>Enterobacteriaceae</taxon>
        <taxon>Klebsiella/Raoultella group</taxon>
        <taxon>Klebsiella</taxon>
    </lineage>
</organism>
<feature type="domain" description="DNA mismatch repair protein MutS-like N-terminal" evidence="9">
    <location>
        <begin position="13"/>
        <end position="124"/>
    </location>
</feature>
<dbReference type="InterPro" id="IPR007695">
    <property type="entry name" value="DNA_mismatch_repair_MutS-lik_N"/>
</dbReference>
<comment type="similarity">
    <text evidence="1">Belongs to the DNA mismatch repair MutS family.</text>
</comment>
<dbReference type="Gene3D" id="3.40.1170.10">
    <property type="entry name" value="DNA repair protein MutS, domain I"/>
    <property type="match status" value="1"/>
</dbReference>
<gene>
    <name evidence="11" type="primary">mutS_5</name>
    <name evidence="11" type="ORF">NCTC11694_05618</name>
</gene>
<name>A0A7H4M7D9_9ENTR</name>
<evidence type="ECO:0000256" key="3">
    <source>
        <dbReference type="ARBA" id="ARBA00022741"/>
    </source>
</evidence>
<evidence type="ECO:0000313" key="11">
    <source>
        <dbReference type="EMBL" id="STR44315.1"/>
    </source>
</evidence>
<evidence type="ECO:0000256" key="1">
    <source>
        <dbReference type="ARBA" id="ARBA00006271"/>
    </source>
</evidence>
<dbReference type="GO" id="GO:0030983">
    <property type="term" value="F:mismatched DNA binding"/>
    <property type="evidence" value="ECO:0007669"/>
    <property type="project" value="InterPro"/>
</dbReference>
<dbReference type="SUPFAM" id="SSF53150">
    <property type="entry name" value="DNA repair protein MutS, domain II"/>
    <property type="match status" value="1"/>
</dbReference>
<sequence>MKESASKDLSDHTPMMQQYLKLKAQHPEILLFYRMGDFYELFYDDAKRASQLLDISLTKRGASAGEPIPMAGIPHHAVENYLAKLVNQGESVAICEQIGDPATTKGPVERKVVRIVTPGTISDEALLQERQDNLLAAIWQDSKGFGYATLDISSGRFRLSEPADRETMAAELQRTNPAELLYAEDFAESSLIEGRRGLRRRPLWEFEIDTARQQLNLQFGTRDLVGFGVENAPRGLCAAGCLLQYVKDTQRTSLPHIRSHHDGAPAGQHHYGCGHPAAIWRSPRTWPAALIIRWPRCSTAP</sequence>
<evidence type="ECO:0000256" key="6">
    <source>
        <dbReference type="ARBA" id="ARBA00023125"/>
    </source>
</evidence>
<dbReference type="AlphaFoldDB" id="A0A7H4M7D9"/>
<keyword evidence="6" id="KW-0238">DNA-binding</keyword>
<dbReference type="FunFam" id="3.40.1170.10:FF:000001">
    <property type="entry name" value="DNA mismatch repair protein MutS"/>
    <property type="match status" value="1"/>
</dbReference>
<dbReference type="GO" id="GO:0005524">
    <property type="term" value="F:ATP binding"/>
    <property type="evidence" value="ECO:0007669"/>
    <property type="project" value="UniProtKB-KW"/>
</dbReference>
<evidence type="ECO:0000256" key="5">
    <source>
        <dbReference type="ARBA" id="ARBA00022840"/>
    </source>
</evidence>
<dbReference type="Gene3D" id="3.30.420.110">
    <property type="entry name" value="MutS, connector domain"/>
    <property type="match status" value="1"/>
</dbReference>
<keyword evidence="5" id="KW-0067">ATP-binding</keyword>
<dbReference type="Proteomes" id="UP000255050">
    <property type="component" value="Unassembled WGS sequence"/>
</dbReference>
<evidence type="ECO:0000256" key="8">
    <source>
        <dbReference type="ARBA" id="ARBA00024647"/>
    </source>
</evidence>
<evidence type="ECO:0000313" key="12">
    <source>
        <dbReference type="Proteomes" id="UP000255050"/>
    </source>
</evidence>
<proteinExistence type="inferred from homology"/>
<dbReference type="SUPFAM" id="SSF55271">
    <property type="entry name" value="DNA repair protein MutS, domain I"/>
    <property type="match status" value="1"/>
</dbReference>
<keyword evidence="3" id="KW-0547">Nucleotide-binding</keyword>
<reference evidence="11 12" key="1">
    <citation type="submission" date="2018-06" db="EMBL/GenBank/DDBJ databases">
        <authorList>
            <consortium name="Pathogen Informatics"/>
            <person name="Doyle S."/>
        </authorList>
    </citation>
    <scope>NUCLEOTIDE SEQUENCE [LARGE SCALE GENOMIC DNA]</scope>
    <source>
        <strain evidence="11 12">NCTC11694</strain>
    </source>
</reference>
<dbReference type="InterPro" id="IPR007860">
    <property type="entry name" value="DNA_mmatch_repair_MutS_con_dom"/>
</dbReference>
<protein>
    <recommendedName>
        <fullName evidence="2">DNA mismatch repair protein MutS</fullName>
    </recommendedName>
</protein>
<evidence type="ECO:0000256" key="2">
    <source>
        <dbReference type="ARBA" id="ARBA00021982"/>
    </source>
</evidence>
<evidence type="ECO:0000259" key="10">
    <source>
        <dbReference type="Pfam" id="PF05188"/>
    </source>
</evidence>
<keyword evidence="7" id="KW-0234">DNA repair</keyword>
<comment type="caution">
    <text evidence="11">The sequence shown here is derived from an EMBL/GenBank/DDBJ whole genome shotgun (WGS) entry which is preliminary data.</text>
</comment>
<dbReference type="Pfam" id="PF01624">
    <property type="entry name" value="MutS_I"/>
    <property type="match status" value="1"/>
</dbReference>
<dbReference type="EMBL" id="UGJR01000002">
    <property type="protein sequence ID" value="STR44315.1"/>
    <property type="molecule type" value="Genomic_DNA"/>
</dbReference>
<comment type="function">
    <text evidence="8">This protein is involved in the repair of mismatches in DNA. It is possible that it carries out the mismatch recognition step. This protein has a weak ATPase activity.</text>
</comment>
<evidence type="ECO:0000259" key="9">
    <source>
        <dbReference type="Pfam" id="PF01624"/>
    </source>
</evidence>